<sequence length="118" mass="13173">MLENISEINIVRIGECMTYSSLKEIGEKILESFRGMIKEFKIFHHEAPAVDTIDALLLTMVLHEEIGGHILGITDADLTTQDEDEFYNTIFGGKNAMNDVAVVSTRRLEPSDVTTEAN</sequence>
<feature type="non-terminal residue" evidence="1">
    <location>
        <position position="118"/>
    </location>
</feature>
<dbReference type="Gene3D" id="3.40.390.10">
    <property type="entry name" value="Collagenase (Catalytic Domain)"/>
    <property type="match status" value="1"/>
</dbReference>
<proteinExistence type="predicted"/>
<dbReference type="EMBL" id="BART01036295">
    <property type="protein sequence ID" value="GAH09532.1"/>
    <property type="molecule type" value="Genomic_DNA"/>
</dbReference>
<accession>X1CP39</accession>
<evidence type="ECO:0000313" key="1">
    <source>
        <dbReference type="EMBL" id="GAH09532.1"/>
    </source>
</evidence>
<dbReference type="GO" id="GO:0008237">
    <property type="term" value="F:metallopeptidase activity"/>
    <property type="evidence" value="ECO:0007669"/>
    <property type="project" value="InterPro"/>
</dbReference>
<name>X1CP39_9ZZZZ</name>
<dbReference type="AlphaFoldDB" id="X1CP39"/>
<protein>
    <submittedName>
        <fullName evidence="1">Uncharacterized protein</fullName>
    </submittedName>
</protein>
<gene>
    <name evidence="1" type="ORF">S01H4_61271</name>
</gene>
<reference evidence="1" key="1">
    <citation type="journal article" date="2014" name="Front. Microbiol.">
        <title>High frequency of phylogenetically diverse reductive dehalogenase-homologous genes in deep subseafloor sedimentary metagenomes.</title>
        <authorList>
            <person name="Kawai M."/>
            <person name="Futagami T."/>
            <person name="Toyoda A."/>
            <person name="Takaki Y."/>
            <person name="Nishi S."/>
            <person name="Hori S."/>
            <person name="Arai W."/>
            <person name="Tsubouchi T."/>
            <person name="Morono Y."/>
            <person name="Uchiyama I."/>
            <person name="Ito T."/>
            <person name="Fujiyama A."/>
            <person name="Inagaki F."/>
            <person name="Takami H."/>
        </authorList>
    </citation>
    <scope>NUCLEOTIDE SEQUENCE</scope>
    <source>
        <strain evidence="1">Expedition CK06-06</strain>
    </source>
</reference>
<organism evidence="1">
    <name type="scientific">marine sediment metagenome</name>
    <dbReference type="NCBI Taxonomy" id="412755"/>
    <lineage>
        <taxon>unclassified sequences</taxon>
        <taxon>metagenomes</taxon>
        <taxon>ecological metagenomes</taxon>
    </lineage>
</organism>
<dbReference type="InterPro" id="IPR024079">
    <property type="entry name" value="MetalloPept_cat_dom_sf"/>
</dbReference>
<comment type="caution">
    <text evidence="1">The sequence shown here is derived from an EMBL/GenBank/DDBJ whole genome shotgun (WGS) entry which is preliminary data.</text>
</comment>